<keyword evidence="2" id="KW-1185">Reference proteome</keyword>
<name>A0ABM7M846_9ACTN</name>
<proteinExistence type="predicted"/>
<organism evidence="1 2">
    <name type="scientific">Actinoplanes ianthinogenes</name>
    <dbReference type="NCBI Taxonomy" id="122358"/>
    <lineage>
        <taxon>Bacteria</taxon>
        <taxon>Bacillati</taxon>
        <taxon>Actinomycetota</taxon>
        <taxon>Actinomycetes</taxon>
        <taxon>Micromonosporales</taxon>
        <taxon>Micromonosporaceae</taxon>
        <taxon>Actinoplanes</taxon>
    </lineage>
</organism>
<evidence type="ECO:0000313" key="1">
    <source>
        <dbReference type="EMBL" id="BCJ47831.1"/>
    </source>
</evidence>
<sequence length="341" mass="38611">MFYARYVVRRLFGGPLPPEPEFDDDLAIPLPVLREARDVAQAGDWQAAGNLVKRAGEDWDLQAGLLAEFAGAAADDDGWLYAWLRAEPANPAAVLLQAKTLGYRAGAARGSRPALRTSAEQFAKFRELSDAAAQVGRRAMELASPNDPQPWTHQLGTMFADSQAVNASFDAVYAEGQRRDPHNFDLHSTAITLRCAKWFGSHEQMFAMARAAAEAAPAGHKTVLLPLHAHFEYAMREFAWAKHTDKKAQRACRRYFRRPEVRADIDHWIAKFRAGTPTSGRLNTCRQWMALYYSMSGRKKPAKIVFDELGQYVSPVLEWVWFWGDREYGYHRNWWWANGVH</sequence>
<reference evidence="1 2" key="1">
    <citation type="submission" date="2020-08" db="EMBL/GenBank/DDBJ databases">
        <title>Whole genome shotgun sequence of Actinoplanes ianthinogenes NBRC 13996.</title>
        <authorList>
            <person name="Komaki H."/>
            <person name="Tamura T."/>
        </authorList>
    </citation>
    <scope>NUCLEOTIDE SEQUENCE [LARGE SCALE GENOMIC DNA]</scope>
    <source>
        <strain evidence="1 2">NBRC 13996</strain>
    </source>
</reference>
<dbReference type="EMBL" id="AP023356">
    <property type="protein sequence ID" value="BCJ47831.1"/>
    <property type="molecule type" value="Genomic_DNA"/>
</dbReference>
<gene>
    <name evidence="1" type="ORF">Aiant_84880</name>
</gene>
<accession>A0ABM7M846</accession>
<evidence type="ECO:0000313" key="2">
    <source>
        <dbReference type="Proteomes" id="UP000676967"/>
    </source>
</evidence>
<evidence type="ECO:0008006" key="3">
    <source>
        <dbReference type="Google" id="ProtNLM"/>
    </source>
</evidence>
<protein>
    <recommendedName>
        <fullName evidence="3">DUF4034 domain-containing protein</fullName>
    </recommendedName>
</protein>
<dbReference type="RefSeq" id="WP_189330190.1">
    <property type="nucleotide sequence ID" value="NZ_AP023356.1"/>
</dbReference>
<dbReference type="Proteomes" id="UP000676967">
    <property type="component" value="Chromosome"/>
</dbReference>